<comment type="similarity">
    <text evidence="1">Belongs to the type III secretion exporter family.</text>
</comment>
<dbReference type="Proteomes" id="UP000064920">
    <property type="component" value="Chromosome"/>
</dbReference>
<feature type="compositionally biased region" description="Basic and acidic residues" evidence="2">
    <location>
        <begin position="8"/>
        <end position="25"/>
    </location>
</feature>
<accession>A0A0P0A8F2</accession>
<dbReference type="EMBL" id="CP012023">
    <property type="protein sequence ID" value="ALI54071.1"/>
    <property type="molecule type" value="Genomic_DNA"/>
</dbReference>
<dbReference type="KEGG" id="cmar:IMCC12053_121"/>
<proteinExistence type="inferred from homology"/>
<keyword evidence="4" id="KW-0966">Cell projection</keyword>
<evidence type="ECO:0000313" key="5">
    <source>
        <dbReference type="Proteomes" id="UP000064920"/>
    </source>
</evidence>
<evidence type="ECO:0000313" key="4">
    <source>
        <dbReference type="EMBL" id="ALI54071.1"/>
    </source>
</evidence>
<protein>
    <submittedName>
        <fullName evidence="4">Flagellar biosynthesis protein FlhB</fullName>
    </submittedName>
</protein>
<dbReference type="InterPro" id="IPR006135">
    <property type="entry name" value="T3SS_substrate_exporter"/>
</dbReference>
<dbReference type="PRINTS" id="PR00950">
    <property type="entry name" value="TYPE3IMSPROT"/>
</dbReference>
<evidence type="ECO:0000256" key="3">
    <source>
        <dbReference type="SAM" id="Phobius"/>
    </source>
</evidence>
<sequence>MAEGGDESQEKTEDPTQRRLEKAAEDGEVLSSKEMFVFATMAMGIAMIYALSIYIPSQIGHWMSFFRFGGLDKMDSQILTNLGHALWIFIVVSAIIGLPMLVAVLATQGAIGGGINFTAKAMAFKGNRINPLSGLKRMFSVKGLVELAKAVAKVVFLGAAFAGVIWVLLPTVLRLTSTGLTAALHEVFWGTMLALAASIIVLGAIAALDLAYAMYTHMQKLRMSRQDMKDEHKQTEGSPEVKSRIRRLQMEASRRASEQGAAVENVAEATAIITNPTHFAVALKYVPGETRAPIILAMGRGKMAERIIEKANEHDVTIFRSPLLARALYFTGDIGQEITDGVYTAVAAVLAYVFRLDRGETPEEPWVDIPNELQFDKNGKSLGGET</sequence>
<reference evidence="4 5" key="1">
    <citation type="submission" date="2015-05" db="EMBL/GenBank/DDBJ databases">
        <authorList>
            <person name="Wang D.B."/>
            <person name="Wang M."/>
        </authorList>
    </citation>
    <scope>NUCLEOTIDE SEQUENCE [LARGE SCALE GENOMIC DNA]</scope>
    <source>
        <strain evidence="4 5">IMCC 12053</strain>
    </source>
</reference>
<name>A0A0P0A8F2_9RHOB</name>
<dbReference type="Pfam" id="PF01312">
    <property type="entry name" value="Bac_export_2"/>
    <property type="match status" value="1"/>
</dbReference>
<dbReference type="InterPro" id="IPR029025">
    <property type="entry name" value="T3SS_substrate_exporter_C"/>
</dbReference>
<feature type="transmembrane region" description="Helical" evidence="3">
    <location>
        <begin position="144"/>
        <end position="169"/>
    </location>
</feature>
<dbReference type="Gene3D" id="3.40.1690.10">
    <property type="entry name" value="secretion proteins EscU"/>
    <property type="match status" value="1"/>
</dbReference>
<feature type="transmembrane region" description="Helical" evidence="3">
    <location>
        <begin position="78"/>
        <end position="96"/>
    </location>
</feature>
<evidence type="ECO:0000256" key="1">
    <source>
        <dbReference type="ARBA" id="ARBA00010690"/>
    </source>
</evidence>
<keyword evidence="4" id="KW-0282">Flagellum</keyword>
<evidence type="ECO:0000256" key="2">
    <source>
        <dbReference type="SAM" id="MobiDB-lite"/>
    </source>
</evidence>
<keyword evidence="4" id="KW-0969">Cilium</keyword>
<dbReference type="GO" id="GO:0009306">
    <property type="term" value="P:protein secretion"/>
    <property type="evidence" value="ECO:0007669"/>
    <property type="project" value="InterPro"/>
</dbReference>
<dbReference type="RefSeq" id="WP_062214743.1">
    <property type="nucleotide sequence ID" value="NZ_CP012023.1"/>
</dbReference>
<dbReference type="AlphaFoldDB" id="A0A0P0A8F2"/>
<organism evidence="4 5">
    <name type="scientific">Celeribacter marinus</name>
    <dbReference type="NCBI Taxonomy" id="1397108"/>
    <lineage>
        <taxon>Bacteria</taxon>
        <taxon>Pseudomonadati</taxon>
        <taxon>Pseudomonadota</taxon>
        <taxon>Alphaproteobacteria</taxon>
        <taxon>Rhodobacterales</taxon>
        <taxon>Roseobacteraceae</taxon>
        <taxon>Celeribacter</taxon>
    </lineage>
</organism>
<dbReference type="PANTHER" id="PTHR30531:SF12">
    <property type="entry name" value="FLAGELLAR BIOSYNTHETIC PROTEIN FLHB"/>
    <property type="match status" value="1"/>
</dbReference>
<dbReference type="STRING" id="1397108.IMCC12053_121"/>
<keyword evidence="5" id="KW-1185">Reference proteome</keyword>
<feature type="region of interest" description="Disordered" evidence="2">
    <location>
        <begin position="1"/>
        <end position="26"/>
    </location>
</feature>
<feature type="transmembrane region" description="Helical" evidence="3">
    <location>
        <begin position="189"/>
        <end position="215"/>
    </location>
</feature>
<dbReference type="PANTHER" id="PTHR30531">
    <property type="entry name" value="FLAGELLAR BIOSYNTHETIC PROTEIN FLHB"/>
    <property type="match status" value="1"/>
</dbReference>
<keyword evidence="3" id="KW-0812">Transmembrane</keyword>
<dbReference type="GO" id="GO:0005886">
    <property type="term" value="C:plasma membrane"/>
    <property type="evidence" value="ECO:0007669"/>
    <property type="project" value="TreeGrafter"/>
</dbReference>
<feature type="transmembrane region" description="Helical" evidence="3">
    <location>
        <begin position="35"/>
        <end position="57"/>
    </location>
</feature>
<dbReference type="SUPFAM" id="SSF160544">
    <property type="entry name" value="EscU C-terminal domain-like"/>
    <property type="match status" value="1"/>
</dbReference>
<gene>
    <name evidence="4" type="ORF">IMCC12053_121</name>
</gene>
<dbReference type="PATRIC" id="fig|1397108.4.peg.127"/>
<keyword evidence="3" id="KW-1133">Transmembrane helix</keyword>
<keyword evidence="3" id="KW-0472">Membrane</keyword>